<feature type="coiled-coil region" evidence="1">
    <location>
        <begin position="101"/>
        <end position="128"/>
    </location>
</feature>
<comment type="caution">
    <text evidence="3">The sequence shown here is derived from an EMBL/GenBank/DDBJ whole genome shotgun (WGS) entry which is preliminary data.</text>
</comment>
<feature type="transmembrane region" description="Helical" evidence="2">
    <location>
        <begin position="34"/>
        <end position="52"/>
    </location>
</feature>
<proteinExistence type="predicted"/>
<gene>
    <name evidence="3" type="ORF">LZD57_12975</name>
</gene>
<evidence type="ECO:0008006" key="5">
    <source>
        <dbReference type="Google" id="ProtNLM"/>
    </source>
</evidence>
<evidence type="ECO:0000313" key="4">
    <source>
        <dbReference type="Proteomes" id="UP001139035"/>
    </source>
</evidence>
<feature type="transmembrane region" description="Helical" evidence="2">
    <location>
        <begin position="84"/>
        <end position="101"/>
    </location>
</feature>
<evidence type="ECO:0000256" key="1">
    <source>
        <dbReference type="SAM" id="Coils"/>
    </source>
</evidence>
<organism evidence="3 4">
    <name type="scientific">Jiella avicenniae</name>
    <dbReference type="NCBI Taxonomy" id="2907202"/>
    <lineage>
        <taxon>Bacteria</taxon>
        <taxon>Pseudomonadati</taxon>
        <taxon>Pseudomonadota</taxon>
        <taxon>Alphaproteobacteria</taxon>
        <taxon>Hyphomicrobiales</taxon>
        <taxon>Aurantimonadaceae</taxon>
        <taxon>Jiella</taxon>
    </lineage>
</organism>
<evidence type="ECO:0000313" key="3">
    <source>
        <dbReference type="EMBL" id="MCE7028906.1"/>
    </source>
</evidence>
<protein>
    <recommendedName>
        <fullName evidence="5">Transmembrane protein</fullName>
    </recommendedName>
</protein>
<keyword evidence="2" id="KW-1133">Transmembrane helix</keyword>
<keyword evidence="4" id="KW-1185">Reference proteome</keyword>
<name>A0A9X1P2E3_9HYPH</name>
<keyword evidence="2" id="KW-0812">Transmembrane</keyword>
<evidence type="ECO:0000256" key="2">
    <source>
        <dbReference type="SAM" id="Phobius"/>
    </source>
</evidence>
<dbReference type="AlphaFoldDB" id="A0A9X1P2E3"/>
<keyword evidence="1" id="KW-0175">Coiled coil</keyword>
<feature type="transmembrane region" description="Helical" evidence="2">
    <location>
        <begin position="57"/>
        <end position="78"/>
    </location>
</feature>
<accession>A0A9X1P2E3</accession>
<reference evidence="3" key="1">
    <citation type="submission" date="2022-01" db="EMBL/GenBank/DDBJ databases">
        <title>Jiella avicenniae sp. nov., a novel endophytic bacterium isolated from bark of Avicennia marina.</title>
        <authorList>
            <person name="Tuo L."/>
        </authorList>
    </citation>
    <scope>NUCLEOTIDE SEQUENCE</scope>
    <source>
        <strain evidence="3">CBK1P-4</strain>
    </source>
</reference>
<keyword evidence="2" id="KW-0472">Membrane</keyword>
<dbReference type="Proteomes" id="UP001139035">
    <property type="component" value="Unassembled WGS sequence"/>
</dbReference>
<dbReference type="EMBL" id="JAJUWU010000011">
    <property type="protein sequence ID" value="MCE7028906.1"/>
    <property type="molecule type" value="Genomic_DNA"/>
</dbReference>
<sequence length="150" mass="16246">MSFDDVLAIPGRLLWNLLVLLGELSADLVVAAKAHPILAAVVLLVFLVALVLSRGDVLLVLVLGFIAVAALIGADPVAELDKRQAFATLSMLAMLLIGLAMRRQRLMREALEDEIAAREETVEEARRAGWQAGLKYRPGEDDTPRLGPPE</sequence>
<dbReference type="RefSeq" id="WP_233719904.1">
    <property type="nucleotide sequence ID" value="NZ_JAJUWU010000011.1"/>
</dbReference>